<proteinExistence type="predicted"/>
<feature type="transmembrane region" description="Helical" evidence="1">
    <location>
        <begin position="12"/>
        <end position="38"/>
    </location>
</feature>
<keyword evidence="1" id="KW-0812">Transmembrane</keyword>
<keyword evidence="1" id="KW-0472">Membrane</keyword>
<organism evidence="2 3">
    <name type="scientific">Favolaschia claudopus</name>
    <dbReference type="NCBI Taxonomy" id="2862362"/>
    <lineage>
        <taxon>Eukaryota</taxon>
        <taxon>Fungi</taxon>
        <taxon>Dikarya</taxon>
        <taxon>Basidiomycota</taxon>
        <taxon>Agaricomycotina</taxon>
        <taxon>Agaricomycetes</taxon>
        <taxon>Agaricomycetidae</taxon>
        <taxon>Agaricales</taxon>
        <taxon>Marasmiineae</taxon>
        <taxon>Mycenaceae</taxon>
        <taxon>Favolaschia</taxon>
    </lineage>
</organism>
<protein>
    <submittedName>
        <fullName evidence="2">Uncharacterized protein</fullName>
    </submittedName>
</protein>
<keyword evidence="1" id="KW-1133">Transmembrane helix</keyword>
<name>A0AAV9ZUS1_9AGAR</name>
<accession>A0AAV9ZUS1</accession>
<comment type="caution">
    <text evidence="2">The sequence shown here is derived from an EMBL/GenBank/DDBJ whole genome shotgun (WGS) entry which is preliminary data.</text>
</comment>
<reference evidence="2 3" key="1">
    <citation type="journal article" date="2024" name="J Genomics">
        <title>Draft genome sequencing and assembly of Favolaschia claudopus CIRM-BRFM 2984 isolated from oak limbs.</title>
        <authorList>
            <person name="Navarro D."/>
            <person name="Drula E."/>
            <person name="Chaduli D."/>
            <person name="Cazenave R."/>
            <person name="Ahrendt S."/>
            <person name="Wang J."/>
            <person name="Lipzen A."/>
            <person name="Daum C."/>
            <person name="Barry K."/>
            <person name="Grigoriev I.V."/>
            <person name="Favel A."/>
            <person name="Rosso M.N."/>
            <person name="Martin F."/>
        </authorList>
    </citation>
    <scope>NUCLEOTIDE SEQUENCE [LARGE SCALE GENOMIC DNA]</scope>
    <source>
        <strain evidence="2 3">CIRM-BRFM 2984</strain>
    </source>
</reference>
<evidence type="ECO:0000313" key="2">
    <source>
        <dbReference type="EMBL" id="KAK6992610.1"/>
    </source>
</evidence>
<dbReference type="Proteomes" id="UP001362999">
    <property type="component" value="Unassembled WGS sequence"/>
</dbReference>
<keyword evidence="3" id="KW-1185">Reference proteome</keyword>
<evidence type="ECO:0000313" key="3">
    <source>
        <dbReference type="Proteomes" id="UP001362999"/>
    </source>
</evidence>
<dbReference type="AlphaFoldDB" id="A0AAV9ZUS1"/>
<gene>
    <name evidence="2" type="ORF">R3P38DRAFT_3289356</name>
</gene>
<sequence>MSQIVTSCHPRLFPTVVVAAIVAAAIVAAAVAAVGLLLPQYLGSPTGTPPSSSCLPSSKPSRAMTSRHTLSAELAAPPSIFDALPDECFTLSDSLIFRLLVPLAFRKLCTWQLTQRT</sequence>
<evidence type="ECO:0000256" key="1">
    <source>
        <dbReference type="SAM" id="Phobius"/>
    </source>
</evidence>
<dbReference type="EMBL" id="JAWWNJ010000108">
    <property type="protein sequence ID" value="KAK6992610.1"/>
    <property type="molecule type" value="Genomic_DNA"/>
</dbReference>